<evidence type="ECO:0000313" key="1">
    <source>
        <dbReference type="EMBL" id="AFI05745.1"/>
    </source>
</evidence>
<keyword evidence="2" id="KW-1185">Reference proteome</keyword>
<dbReference type="EMBL" id="CP003481">
    <property type="protein sequence ID" value="AFI05745.1"/>
    <property type="molecule type" value="Genomic_DNA"/>
</dbReference>
<organism evidence="1 2">
    <name type="scientific">Helicobacter cetorum (strain ATCC BAA-540 / CCUG 52418 / MIT 99-5656)</name>
    <dbReference type="NCBI Taxonomy" id="1163745"/>
    <lineage>
        <taxon>Bacteria</taxon>
        <taxon>Pseudomonadati</taxon>
        <taxon>Campylobacterota</taxon>
        <taxon>Epsilonproteobacteria</taxon>
        <taxon>Campylobacterales</taxon>
        <taxon>Helicobacteraceae</taxon>
        <taxon>Helicobacter</taxon>
    </lineage>
</organism>
<dbReference type="Proteomes" id="UP000005013">
    <property type="component" value="Chromosome"/>
</dbReference>
<dbReference type="HOGENOM" id="CLU_3414729_0_0_7"/>
<accession>I0ES26</accession>
<evidence type="ECO:0000313" key="2">
    <source>
        <dbReference type="Proteomes" id="UP000005013"/>
    </source>
</evidence>
<sequence length="27" mass="3369">MKEQQIIDFLNSKNYDIRKTQNARWID</sequence>
<name>I0ES26_HELCM</name>
<protein>
    <submittedName>
        <fullName evidence="1">Uncharacterized protein</fullName>
    </submittedName>
</protein>
<reference evidence="1 2" key="1">
    <citation type="journal article" date="2013" name="PLoS ONE">
        <title>Sequence Divergence and Conservation in Genomes ofHelicobacter cetorum Strains from a Dolphin and a Whale.</title>
        <authorList>
            <person name="Kersulyte D."/>
            <person name="Rossi M."/>
            <person name="Berg D.E."/>
        </authorList>
    </citation>
    <scope>NUCLEOTIDE SEQUENCE [LARGE SCALE GENOMIC DNA]</scope>
    <source>
        <strain evidence="1 2">MIT 99-5656</strain>
    </source>
</reference>
<proteinExistence type="predicted"/>
<dbReference type="KEGG" id="hcm:HCD_03645"/>
<gene>
    <name evidence="1" type="ordered locus">HCD_03645</name>
</gene>
<dbReference type="AlphaFoldDB" id="I0ES26"/>